<protein>
    <submittedName>
        <fullName evidence="1">Uncharacterized protein</fullName>
    </submittedName>
</protein>
<feature type="non-terminal residue" evidence="1">
    <location>
        <position position="1"/>
    </location>
</feature>
<sequence>HFQLLTGARGKIVMRVAVADRAGNDGSDGGSCEKLLGVFMCGFRGCGALSLRCWSCLATDIGGNILCRQDHVLAAGDYAVDTVGGQHCVAKFFSVLKTTV</sequence>
<evidence type="ECO:0000313" key="2">
    <source>
        <dbReference type="Proteomes" id="UP000652761"/>
    </source>
</evidence>
<dbReference type="AlphaFoldDB" id="A0A843WE87"/>
<reference evidence="1" key="1">
    <citation type="submission" date="2017-07" db="EMBL/GenBank/DDBJ databases">
        <title>Taro Niue Genome Assembly and Annotation.</title>
        <authorList>
            <person name="Atibalentja N."/>
            <person name="Keating K."/>
            <person name="Fields C.J."/>
        </authorList>
    </citation>
    <scope>NUCLEOTIDE SEQUENCE</scope>
    <source>
        <strain evidence="1">Niue_2</strain>
        <tissue evidence="1">Leaf</tissue>
    </source>
</reference>
<comment type="caution">
    <text evidence="1">The sequence shown here is derived from an EMBL/GenBank/DDBJ whole genome shotgun (WGS) entry which is preliminary data.</text>
</comment>
<name>A0A843WE87_COLES</name>
<gene>
    <name evidence="1" type="ORF">Taro_040849</name>
</gene>
<accession>A0A843WE87</accession>
<dbReference type="Proteomes" id="UP000652761">
    <property type="component" value="Unassembled WGS sequence"/>
</dbReference>
<organism evidence="1 2">
    <name type="scientific">Colocasia esculenta</name>
    <name type="common">Wild taro</name>
    <name type="synonym">Arum esculentum</name>
    <dbReference type="NCBI Taxonomy" id="4460"/>
    <lineage>
        <taxon>Eukaryota</taxon>
        <taxon>Viridiplantae</taxon>
        <taxon>Streptophyta</taxon>
        <taxon>Embryophyta</taxon>
        <taxon>Tracheophyta</taxon>
        <taxon>Spermatophyta</taxon>
        <taxon>Magnoliopsida</taxon>
        <taxon>Liliopsida</taxon>
        <taxon>Araceae</taxon>
        <taxon>Aroideae</taxon>
        <taxon>Colocasieae</taxon>
        <taxon>Colocasia</taxon>
    </lineage>
</organism>
<keyword evidence="2" id="KW-1185">Reference proteome</keyword>
<evidence type="ECO:0000313" key="1">
    <source>
        <dbReference type="EMBL" id="MQM07999.1"/>
    </source>
</evidence>
<dbReference type="EMBL" id="NMUH01004008">
    <property type="protein sequence ID" value="MQM07999.1"/>
    <property type="molecule type" value="Genomic_DNA"/>
</dbReference>
<proteinExistence type="predicted"/>